<protein>
    <submittedName>
        <fullName evidence="2">NADP-dependent oxidoreductase</fullName>
    </submittedName>
</protein>
<keyword evidence="3" id="KW-1185">Reference proteome</keyword>
<dbReference type="Pfam" id="PF13602">
    <property type="entry name" value="ADH_zinc_N_2"/>
    <property type="match status" value="1"/>
</dbReference>
<comment type="caution">
    <text evidence="2">The sequence shown here is derived from an EMBL/GenBank/DDBJ whole genome shotgun (WGS) entry which is preliminary data.</text>
</comment>
<gene>
    <name evidence="2" type="ORF">GCM10022267_77040</name>
</gene>
<evidence type="ECO:0000259" key="1">
    <source>
        <dbReference type="SMART" id="SM00829"/>
    </source>
</evidence>
<dbReference type="SUPFAM" id="SSF50129">
    <property type="entry name" value="GroES-like"/>
    <property type="match status" value="1"/>
</dbReference>
<accession>A0ABP7C7B8</accession>
<dbReference type="Gene3D" id="3.40.50.720">
    <property type="entry name" value="NAD(P)-binding Rossmann-like Domain"/>
    <property type="match status" value="1"/>
</dbReference>
<sequence>MAEPVVGAGEVLIRVVATSINPVDDKTRQGIFGIDASVTLGWDLAGVVIGGELPVGERVIAMSHQLGTGRGTWADVVVLPVGAVVRAPESVSLVEAATLPLAGLTALQTLDWLEVGAGERLLVAGAAGAVGGIAVQVAAARGVRVDALVSREGQQVPGAELVTTDPRALTGYDAVFDTYGAFVLGAVVEGGRYASIASQAGVVPEVDGVRTANIQVREDGAGLGELVRLVDDGVVGLRVDSTFAIRDVRAAHERFGQRGLSGKVAMVF</sequence>
<dbReference type="PANTHER" id="PTHR43482:SF1">
    <property type="entry name" value="PROTEIN AST1-RELATED"/>
    <property type="match status" value="1"/>
</dbReference>
<dbReference type="Gene3D" id="3.90.180.10">
    <property type="entry name" value="Medium-chain alcohol dehydrogenases, catalytic domain"/>
    <property type="match status" value="1"/>
</dbReference>
<evidence type="ECO:0000313" key="3">
    <source>
        <dbReference type="Proteomes" id="UP001500711"/>
    </source>
</evidence>
<dbReference type="Pfam" id="PF08240">
    <property type="entry name" value="ADH_N"/>
    <property type="match status" value="1"/>
</dbReference>
<dbReference type="EMBL" id="BAABBE010000034">
    <property type="protein sequence ID" value="GAA3678859.1"/>
    <property type="molecule type" value="Genomic_DNA"/>
</dbReference>
<dbReference type="InterPro" id="IPR011032">
    <property type="entry name" value="GroES-like_sf"/>
</dbReference>
<reference evidence="3" key="1">
    <citation type="journal article" date="2019" name="Int. J. Syst. Evol. Microbiol.">
        <title>The Global Catalogue of Microorganisms (GCM) 10K type strain sequencing project: providing services to taxonomists for standard genome sequencing and annotation.</title>
        <authorList>
            <consortium name="The Broad Institute Genomics Platform"/>
            <consortium name="The Broad Institute Genome Sequencing Center for Infectious Disease"/>
            <person name="Wu L."/>
            <person name="Ma J."/>
        </authorList>
    </citation>
    <scope>NUCLEOTIDE SEQUENCE [LARGE SCALE GENOMIC DNA]</scope>
    <source>
        <strain evidence="3">JCM 17494</strain>
    </source>
</reference>
<dbReference type="RefSeq" id="WP_346135705.1">
    <property type="nucleotide sequence ID" value="NZ_BAABBE010000034.1"/>
</dbReference>
<dbReference type="PANTHER" id="PTHR43482">
    <property type="entry name" value="PROTEIN AST1-RELATED"/>
    <property type="match status" value="1"/>
</dbReference>
<evidence type="ECO:0000313" key="2">
    <source>
        <dbReference type="EMBL" id="GAA3678859.1"/>
    </source>
</evidence>
<dbReference type="InterPro" id="IPR013154">
    <property type="entry name" value="ADH-like_N"/>
</dbReference>
<name>A0ABP7C7B8_9PSEU</name>
<dbReference type="SMART" id="SM00829">
    <property type="entry name" value="PKS_ER"/>
    <property type="match status" value="1"/>
</dbReference>
<dbReference type="InterPro" id="IPR020843">
    <property type="entry name" value="ER"/>
</dbReference>
<dbReference type="InterPro" id="IPR052585">
    <property type="entry name" value="Lipid_raft_assoc_Zn_ADH"/>
</dbReference>
<proteinExistence type="predicted"/>
<dbReference type="Proteomes" id="UP001500711">
    <property type="component" value="Unassembled WGS sequence"/>
</dbReference>
<organism evidence="2 3">
    <name type="scientific">Lentzea roselyniae</name>
    <dbReference type="NCBI Taxonomy" id="531940"/>
    <lineage>
        <taxon>Bacteria</taxon>
        <taxon>Bacillati</taxon>
        <taxon>Actinomycetota</taxon>
        <taxon>Actinomycetes</taxon>
        <taxon>Pseudonocardiales</taxon>
        <taxon>Pseudonocardiaceae</taxon>
        <taxon>Lentzea</taxon>
    </lineage>
</organism>
<dbReference type="InterPro" id="IPR036291">
    <property type="entry name" value="NAD(P)-bd_dom_sf"/>
</dbReference>
<feature type="domain" description="Enoyl reductase (ER)" evidence="1">
    <location>
        <begin position="1"/>
        <end position="266"/>
    </location>
</feature>
<dbReference type="SUPFAM" id="SSF51735">
    <property type="entry name" value="NAD(P)-binding Rossmann-fold domains"/>
    <property type="match status" value="1"/>
</dbReference>